<comment type="caution">
    <text evidence="1">The sequence shown here is derived from an EMBL/GenBank/DDBJ whole genome shotgun (WGS) entry which is preliminary data.</text>
</comment>
<gene>
    <name evidence="1" type="ORF">LTSEADE_4607</name>
</gene>
<dbReference type="EMBL" id="AFCI01001542">
    <property type="protein sequence ID" value="EHC31798.1"/>
    <property type="molecule type" value="Genomic_DNA"/>
</dbReference>
<protein>
    <submittedName>
        <fullName evidence="1">Protease</fullName>
    </submittedName>
</protein>
<dbReference type="GO" id="GO:0006508">
    <property type="term" value="P:proteolysis"/>
    <property type="evidence" value="ECO:0007669"/>
    <property type="project" value="UniProtKB-KW"/>
</dbReference>
<organism evidence="1 2">
    <name type="scientific">Salmonella enterica subsp. enterica serovar Adelaide str. A4-669</name>
    <dbReference type="NCBI Taxonomy" id="913063"/>
    <lineage>
        <taxon>Bacteria</taxon>
        <taxon>Pseudomonadati</taxon>
        <taxon>Pseudomonadota</taxon>
        <taxon>Gammaproteobacteria</taxon>
        <taxon>Enterobacterales</taxon>
        <taxon>Enterobacteriaceae</taxon>
        <taxon>Salmonella</taxon>
    </lineage>
</organism>
<evidence type="ECO:0000313" key="1">
    <source>
        <dbReference type="EMBL" id="EHC31798.1"/>
    </source>
</evidence>
<dbReference type="Proteomes" id="UP000004906">
    <property type="component" value="Unassembled WGS sequence"/>
</dbReference>
<keyword evidence="1" id="KW-0645">Protease</keyword>
<accession>A0A6C8GHV3</accession>
<reference evidence="1 2" key="1">
    <citation type="journal article" date="2011" name="BMC Genomics">
        <title>Genome sequencing reveals diversification of virulence factor content and possible host adaptation in distinct subpopulations of Salmonella enterica.</title>
        <authorList>
            <person name="den Bakker H.C."/>
            <person name="Moreno Switt A.I."/>
            <person name="Govoni G."/>
            <person name="Cummings C.A."/>
            <person name="Ranieri M.L."/>
            <person name="Degoricija L."/>
            <person name="Hoelzer K."/>
            <person name="Rodriguez-Rivera L.D."/>
            <person name="Brown S."/>
            <person name="Bolchacova E."/>
            <person name="Furtado M.R."/>
            <person name="Wiedmann M."/>
        </authorList>
    </citation>
    <scope>NUCLEOTIDE SEQUENCE [LARGE SCALE GENOMIC DNA]</scope>
    <source>
        <strain evidence="1 2">A4-669</strain>
    </source>
</reference>
<proteinExistence type="predicted"/>
<keyword evidence="1" id="KW-0378">Hydrolase</keyword>
<name>A0A6C8GHV3_SALET</name>
<dbReference type="AlphaFoldDB" id="A0A6C8GHV3"/>
<evidence type="ECO:0000313" key="2">
    <source>
        <dbReference type="Proteomes" id="UP000004906"/>
    </source>
</evidence>
<dbReference type="GO" id="GO:0008233">
    <property type="term" value="F:peptidase activity"/>
    <property type="evidence" value="ECO:0007669"/>
    <property type="project" value="UniProtKB-KW"/>
</dbReference>
<sequence length="41" mass="4721">MKYSLGPVLYYWPKETLEDFYQQAAKSSADVIYLGEAVCSR</sequence>